<dbReference type="EnsemblBacteria" id="ABF40031">
    <property type="protein sequence ID" value="ABF40031"/>
    <property type="gene ID" value="Acid345_1028"/>
</dbReference>
<evidence type="ECO:0000256" key="1">
    <source>
        <dbReference type="SAM" id="MobiDB-lite"/>
    </source>
</evidence>
<keyword evidence="4" id="KW-1185">Reference proteome</keyword>
<dbReference type="Pfam" id="PF13490">
    <property type="entry name" value="zf-HC2"/>
    <property type="match status" value="1"/>
</dbReference>
<evidence type="ECO:0000313" key="3">
    <source>
        <dbReference type="EMBL" id="ABF40031.1"/>
    </source>
</evidence>
<dbReference type="OrthoDB" id="115182at2"/>
<dbReference type="STRING" id="204669.Acid345_1028"/>
<feature type="region of interest" description="Disordered" evidence="1">
    <location>
        <begin position="183"/>
        <end position="221"/>
    </location>
</feature>
<dbReference type="EMBL" id="CP000360">
    <property type="protein sequence ID" value="ABF40031.1"/>
    <property type="molecule type" value="Genomic_DNA"/>
</dbReference>
<evidence type="ECO:0000313" key="4">
    <source>
        <dbReference type="Proteomes" id="UP000002432"/>
    </source>
</evidence>
<dbReference type="KEGG" id="aba:Acid345_1028"/>
<feature type="compositionally biased region" description="Basic and acidic residues" evidence="1">
    <location>
        <begin position="193"/>
        <end position="213"/>
    </location>
</feature>
<accession>Q1ISW9</accession>
<protein>
    <submittedName>
        <fullName evidence="3">Transmembrane transcriptional regulator</fullName>
    </submittedName>
</protein>
<dbReference type="InterPro" id="IPR027383">
    <property type="entry name" value="Znf_put"/>
</dbReference>
<dbReference type="Proteomes" id="UP000002432">
    <property type="component" value="Chromosome"/>
</dbReference>
<sequence>MNGNGKFEMQCTDFDALLTDALDGLLEGERRARFDRHKAECSACSLLFQETKSGFDWLHTLDEVEPPLNLVHNVIAATTVAQVMGVTDVAPRKSWLERMKEAFLPKFAPVMTPRFAMSFGMAFFSISMLMSVAGVKPGDLRHMDLTPKGIRKTYYETQARATRYYENIRLVYQMEAFGRQLKKAATTPADQKQPSKPDVNENRSQDKDKREQNYSRQGQNEILAQIDRCRVSLHG</sequence>
<feature type="domain" description="Putative zinc-finger" evidence="2">
    <location>
        <begin position="11"/>
        <end position="44"/>
    </location>
</feature>
<keyword evidence="3" id="KW-0472">Membrane</keyword>
<gene>
    <name evidence="3" type="ordered locus">Acid345_1028</name>
</gene>
<dbReference type="HOGENOM" id="CLU_1178979_0_0_0"/>
<evidence type="ECO:0000259" key="2">
    <source>
        <dbReference type="Pfam" id="PF13490"/>
    </source>
</evidence>
<keyword evidence="3" id="KW-0812">Transmembrane</keyword>
<proteinExistence type="predicted"/>
<reference evidence="3 4" key="1">
    <citation type="journal article" date="2009" name="Appl. Environ. Microbiol.">
        <title>Three genomes from the phylum Acidobacteria provide insight into the lifestyles of these microorganisms in soils.</title>
        <authorList>
            <person name="Ward N.L."/>
            <person name="Challacombe J.F."/>
            <person name="Janssen P.H."/>
            <person name="Henrissat B."/>
            <person name="Coutinho P.M."/>
            <person name="Wu M."/>
            <person name="Xie G."/>
            <person name="Haft D.H."/>
            <person name="Sait M."/>
            <person name="Badger J."/>
            <person name="Barabote R.D."/>
            <person name="Bradley B."/>
            <person name="Brettin T.S."/>
            <person name="Brinkac L.M."/>
            <person name="Bruce D."/>
            <person name="Creasy T."/>
            <person name="Daugherty S.C."/>
            <person name="Davidsen T.M."/>
            <person name="DeBoy R.T."/>
            <person name="Detter J.C."/>
            <person name="Dodson R.J."/>
            <person name="Durkin A.S."/>
            <person name="Ganapathy A."/>
            <person name="Gwinn-Giglio M."/>
            <person name="Han C.S."/>
            <person name="Khouri H."/>
            <person name="Kiss H."/>
            <person name="Kothari S.P."/>
            <person name="Madupu R."/>
            <person name="Nelson K.E."/>
            <person name="Nelson W.C."/>
            <person name="Paulsen I."/>
            <person name="Penn K."/>
            <person name="Ren Q."/>
            <person name="Rosovitz M.J."/>
            <person name="Selengut J.D."/>
            <person name="Shrivastava S."/>
            <person name="Sullivan S.A."/>
            <person name="Tapia R."/>
            <person name="Thompson L.S."/>
            <person name="Watkins K.L."/>
            <person name="Yang Q."/>
            <person name="Yu C."/>
            <person name="Zafar N."/>
            <person name="Zhou L."/>
            <person name="Kuske C.R."/>
        </authorList>
    </citation>
    <scope>NUCLEOTIDE SEQUENCE [LARGE SCALE GENOMIC DNA]</scope>
    <source>
        <strain evidence="3 4">Ellin345</strain>
    </source>
</reference>
<organism evidence="3 4">
    <name type="scientific">Koribacter versatilis (strain Ellin345)</name>
    <dbReference type="NCBI Taxonomy" id="204669"/>
    <lineage>
        <taxon>Bacteria</taxon>
        <taxon>Pseudomonadati</taxon>
        <taxon>Acidobacteriota</taxon>
        <taxon>Terriglobia</taxon>
        <taxon>Terriglobales</taxon>
        <taxon>Candidatus Korobacteraceae</taxon>
        <taxon>Candidatus Korobacter</taxon>
    </lineage>
</organism>
<dbReference type="eggNOG" id="COG5662">
    <property type="taxonomic scope" value="Bacteria"/>
</dbReference>
<dbReference type="RefSeq" id="WP_011521833.1">
    <property type="nucleotide sequence ID" value="NC_008009.1"/>
</dbReference>
<name>Q1ISW9_KORVE</name>
<dbReference type="AlphaFoldDB" id="Q1ISW9"/>